<proteinExistence type="predicted"/>
<dbReference type="PANTHER" id="PTHR11011">
    <property type="entry name" value="MALE STERILITY PROTEIN 2-RELATED"/>
    <property type="match status" value="1"/>
</dbReference>
<protein>
    <recommendedName>
        <fullName evidence="1">Thioester reductase (TE) domain-containing protein</fullName>
    </recommendedName>
</protein>
<dbReference type="PANTHER" id="PTHR11011:SF45">
    <property type="entry name" value="FATTY ACYL-COA REDUCTASE CG8306-RELATED"/>
    <property type="match status" value="1"/>
</dbReference>
<dbReference type="SUPFAM" id="SSF51735">
    <property type="entry name" value="NAD(P)-binding Rossmann-fold domains"/>
    <property type="match status" value="1"/>
</dbReference>
<evidence type="ECO:0000313" key="3">
    <source>
        <dbReference type="Proteomes" id="UP000215224"/>
    </source>
</evidence>
<dbReference type="InterPro" id="IPR013120">
    <property type="entry name" value="FAR_NAD-bd"/>
</dbReference>
<gene>
    <name evidence="2" type="ORF">BC6307_03120</name>
</gene>
<dbReference type="InterPro" id="IPR036291">
    <property type="entry name" value="NAD(P)-bd_dom_sf"/>
</dbReference>
<feature type="domain" description="Thioester reductase (TE)" evidence="1">
    <location>
        <begin position="5"/>
        <end position="239"/>
    </location>
</feature>
<sequence length="356" mass="40504">MNIFLTGATGFLGSKLIKQFLLEGHAIYLIARDIKKAESTLSTLCSTEDASITIFQGDITAKNLGLSEDDVTYLENKIDVFYHLAALVKFDVELREELMATNFGGTKEALSFAHKIKVKKFLHVSTAYTVGTSDEGFEQLSPIGQTYYNPYEESKALAERAVFEYADKMDVSIFRPSIIVGDSKTGEANSQFTLYGFMRGLDLFKKRLERKGLLTEKIHLIGSSDGTSNLVPVDYVADILALGSQKAEKNMIYFITNPNPSTNMEILNVIKHYLQFNNLQIYEFNSQYELNPLEKQMNEMISVFKPYLDRNIIFHDQNTQQLLKDSNLQHLNMTEDILHLIVKSYFQTNNEEKMKV</sequence>
<dbReference type="KEGG" id="bcoh:BC6307_03120"/>
<name>A0A223KLH3_9BACI</name>
<dbReference type="Gene3D" id="3.40.50.720">
    <property type="entry name" value="NAD(P)-binding Rossmann-like Domain"/>
    <property type="match status" value="1"/>
</dbReference>
<keyword evidence="3" id="KW-1185">Reference proteome</keyword>
<evidence type="ECO:0000313" key="2">
    <source>
        <dbReference type="EMBL" id="AST90331.1"/>
    </source>
</evidence>
<dbReference type="Proteomes" id="UP000215224">
    <property type="component" value="Chromosome"/>
</dbReference>
<dbReference type="GO" id="GO:0080019">
    <property type="term" value="F:alcohol-forming very long-chain fatty acyl-CoA reductase activity"/>
    <property type="evidence" value="ECO:0007669"/>
    <property type="project" value="InterPro"/>
</dbReference>
<dbReference type="STRING" id="1314751.GCA_001591425_03965"/>
<dbReference type="CDD" id="cd05263">
    <property type="entry name" value="MupV_like_SDR_e"/>
    <property type="match status" value="1"/>
</dbReference>
<reference evidence="2 3" key="1">
    <citation type="submission" date="2016-12" db="EMBL/GenBank/DDBJ databases">
        <title>The whole genome sequencing and assembly of Bacillus cohnii DSM 6307T strain.</title>
        <authorList>
            <person name="Lee Y.-J."/>
            <person name="Yi H."/>
            <person name="Bahn Y.-S."/>
            <person name="Kim J.F."/>
            <person name="Lee D.-W."/>
        </authorList>
    </citation>
    <scope>NUCLEOTIDE SEQUENCE [LARGE SCALE GENOMIC DNA]</scope>
    <source>
        <strain evidence="2 3">DSM 6307</strain>
    </source>
</reference>
<dbReference type="GO" id="GO:0035336">
    <property type="term" value="P:long-chain fatty-acyl-CoA metabolic process"/>
    <property type="evidence" value="ECO:0007669"/>
    <property type="project" value="TreeGrafter"/>
</dbReference>
<dbReference type="RefSeq" id="WP_066419947.1">
    <property type="nucleotide sequence ID" value="NZ_CP018866.1"/>
</dbReference>
<dbReference type="AlphaFoldDB" id="A0A223KLH3"/>
<evidence type="ECO:0000259" key="1">
    <source>
        <dbReference type="Pfam" id="PF07993"/>
    </source>
</evidence>
<dbReference type="EMBL" id="CP018866">
    <property type="protein sequence ID" value="AST90331.1"/>
    <property type="molecule type" value="Genomic_DNA"/>
</dbReference>
<accession>A0A223KLH3</accession>
<dbReference type="InterPro" id="IPR026055">
    <property type="entry name" value="FAR"/>
</dbReference>
<dbReference type="Pfam" id="PF07993">
    <property type="entry name" value="NAD_binding_4"/>
    <property type="match status" value="1"/>
</dbReference>
<organism evidence="2 3">
    <name type="scientific">Sutcliffiella cohnii</name>
    <dbReference type="NCBI Taxonomy" id="33932"/>
    <lineage>
        <taxon>Bacteria</taxon>
        <taxon>Bacillati</taxon>
        <taxon>Bacillota</taxon>
        <taxon>Bacilli</taxon>
        <taxon>Bacillales</taxon>
        <taxon>Bacillaceae</taxon>
        <taxon>Sutcliffiella</taxon>
    </lineage>
</organism>